<evidence type="ECO:0000256" key="1">
    <source>
        <dbReference type="SAM" id="Coils"/>
    </source>
</evidence>
<sequence>MTPDQKTINALKRDFAKVGEMLNSLQKQVKAEEARTAVAREEAEHAEEELAEYMATNEKAADDQEWLLEAVKNARLAAGHSPYCLTVMHPRQDDFCDCGCGSDWP</sequence>
<name>A0A0F9NF30_9ZZZZ</name>
<dbReference type="AlphaFoldDB" id="A0A0F9NF30"/>
<reference evidence="2" key="1">
    <citation type="journal article" date="2015" name="Nature">
        <title>Complex archaea that bridge the gap between prokaryotes and eukaryotes.</title>
        <authorList>
            <person name="Spang A."/>
            <person name="Saw J.H."/>
            <person name="Jorgensen S.L."/>
            <person name="Zaremba-Niedzwiedzka K."/>
            <person name="Martijn J."/>
            <person name="Lind A.E."/>
            <person name="van Eijk R."/>
            <person name="Schleper C."/>
            <person name="Guy L."/>
            <person name="Ettema T.J."/>
        </authorList>
    </citation>
    <scope>NUCLEOTIDE SEQUENCE</scope>
</reference>
<comment type="caution">
    <text evidence="2">The sequence shown here is derived from an EMBL/GenBank/DDBJ whole genome shotgun (WGS) entry which is preliminary data.</text>
</comment>
<protein>
    <submittedName>
        <fullName evidence="2">Uncharacterized protein</fullName>
    </submittedName>
</protein>
<keyword evidence="1" id="KW-0175">Coiled coil</keyword>
<feature type="coiled-coil region" evidence="1">
    <location>
        <begin position="8"/>
        <end position="63"/>
    </location>
</feature>
<organism evidence="2">
    <name type="scientific">marine sediment metagenome</name>
    <dbReference type="NCBI Taxonomy" id="412755"/>
    <lineage>
        <taxon>unclassified sequences</taxon>
        <taxon>metagenomes</taxon>
        <taxon>ecological metagenomes</taxon>
    </lineage>
</organism>
<evidence type="ECO:0000313" key="2">
    <source>
        <dbReference type="EMBL" id="KKN10592.1"/>
    </source>
</evidence>
<dbReference type="EMBL" id="LAZR01004231">
    <property type="protein sequence ID" value="KKN10592.1"/>
    <property type="molecule type" value="Genomic_DNA"/>
</dbReference>
<proteinExistence type="predicted"/>
<gene>
    <name evidence="2" type="ORF">LCGC14_1035040</name>
</gene>
<accession>A0A0F9NF30</accession>